<proteinExistence type="inferred from homology"/>
<dbReference type="InterPro" id="IPR029056">
    <property type="entry name" value="Ribokinase-like"/>
</dbReference>
<feature type="binding site" evidence="6">
    <location>
        <position position="165"/>
    </location>
    <ligand>
        <name>(6S)-NADPHX</name>
        <dbReference type="ChEBI" id="CHEBI:64076"/>
    </ligand>
</feature>
<feature type="binding site" evidence="6">
    <location>
        <position position="43"/>
    </location>
    <ligand>
        <name>(6S)-NADPHX</name>
        <dbReference type="ChEBI" id="CHEBI:64076"/>
    </ligand>
</feature>
<evidence type="ECO:0000256" key="4">
    <source>
        <dbReference type="ARBA" id="ARBA00023027"/>
    </source>
</evidence>
<keyword evidence="2 6" id="KW-0067">ATP-binding</keyword>
<evidence type="ECO:0000259" key="7">
    <source>
        <dbReference type="PROSITE" id="PS51383"/>
    </source>
</evidence>
<dbReference type="PANTHER" id="PTHR12592:SF0">
    <property type="entry name" value="ATP-DEPENDENT (S)-NAD(P)H-HYDRATE DEHYDRATASE"/>
    <property type="match status" value="1"/>
</dbReference>
<reference evidence="8 9" key="1">
    <citation type="submission" date="2017-09" db="EMBL/GenBank/DDBJ databases">
        <title>Depth-based differentiation of microbial function through sediment-hosted aquifers and enrichment of novel symbionts in the deep terrestrial subsurface.</title>
        <authorList>
            <person name="Probst A.J."/>
            <person name="Ladd B."/>
            <person name="Jarett J.K."/>
            <person name="Geller-Mcgrath D.E."/>
            <person name="Sieber C.M."/>
            <person name="Emerson J.B."/>
            <person name="Anantharaman K."/>
            <person name="Thomas B.C."/>
            <person name="Malmstrom R."/>
            <person name="Stieglmeier M."/>
            <person name="Klingl A."/>
            <person name="Woyke T."/>
            <person name="Ryan C.M."/>
            <person name="Banfield J.F."/>
        </authorList>
    </citation>
    <scope>NUCLEOTIDE SEQUENCE [LARGE SCALE GENOMIC DNA]</scope>
    <source>
        <strain evidence="8">CG07_land_8_20_14_0_80_42_15</strain>
    </source>
</reference>
<dbReference type="EMBL" id="PEWV01000052">
    <property type="protein sequence ID" value="PIU41518.1"/>
    <property type="molecule type" value="Genomic_DNA"/>
</dbReference>
<comment type="subunit">
    <text evidence="6">Homotetramer.</text>
</comment>
<evidence type="ECO:0000256" key="3">
    <source>
        <dbReference type="ARBA" id="ARBA00022857"/>
    </source>
</evidence>
<feature type="binding site" evidence="6">
    <location>
        <begin position="202"/>
        <end position="206"/>
    </location>
    <ligand>
        <name>AMP</name>
        <dbReference type="ChEBI" id="CHEBI:456215"/>
    </ligand>
</feature>
<dbReference type="NCBIfam" id="TIGR00196">
    <property type="entry name" value="yjeF_cterm"/>
    <property type="match status" value="1"/>
</dbReference>
<dbReference type="GO" id="GO:0005524">
    <property type="term" value="F:ATP binding"/>
    <property type="evidence" value="ECO:0007669"/>
    <property type="project" value="UniProtKB-KW"/>
</dbReference>
<dbReference type="SUPFAM" id="SSF53613">
    <property type="entry name" value="Ribokinase-like"/>
    <property type="match status" value="1"/>
</dbReference>
<keyword evidence="1 6" id="KW-0547">Nucleotide-binding</keyword>
<dbReference type="HAMAP" id="MF_01965">
    <property type="entry name" value="NADHX_dehydratase"/>
    <property type="match status" value="1"/>
</dbReference>
<accession>A0A2J0KSL8</accession>
<keyword evidence="3 6" id="KW-0521">NADP</keyword>
<keyword evidence="4 6" id="KW-0520">NAD</keyword>
<keyword evidence="5 6" id="KW-0456">Lyase</keyword>
<dbReference type="InterPro" id="IPR000631">
    <property type="entry name" value="CARKD"/>
</dbReference>
<dbReference type="Gene3D" id="3.40.1190.20">
    <property type="match status" value="1"/>
</dbReference>
<feature type="binding site" evidence="6">
    <location>
        <position position="232"/>
    </location>
    <ligand>
        <name>(6S)-NADPHX</name>
        <dbReference type="ChEBI" id="CHEBI:64076"/>
    </ligand>
</feature>
<dbReference type="PANTHER" id="PTHR12592">
    <property type="entry name" value="ATP-DEPENDENT (S)-NAD(P)H-HYDRATE DEHYDRATASE FAMILY MEMBER"/>
    <property type="match status" value="1"/>
</dbReference>
<evidence type="ECO:0000256" key="6">
    <source>
        <dbReference type="HAMAP-Rule" id="MF_01965"/>
    </source>
</evidence>
<name>A0A2J0KSL8_9BACT</name>
<dbReference type="GO" id="GO:0052855">
    <property type="term" value="F:ADP-dependent NAD(P)H-hydrate dehydratase activity"/>
    <property type="evidence" value="ECO:0007669"/>
    <property type="project" value="UniProtKB-UniRule"/>
</dbReference>
<dbReference type="CDD" id="cd01171">
    <property type="entry name" value="YXKO-related"/>
    <property type="match status" value="1"/>
</dbReference>
<dbReference type="GO" id="GO:0110051">
    <property type="term" value="P:metabolite repair"/>
    <property type="evidence" value="ECO:0007669"/>
    <property type="project" value="TreeGrafter"/>
</dbReference>
<dbReference type="EC" id="4.2.1.136" evidence="6"/>
<dbReference type="GO" id="GO:0046496">
    <property type="term" value="P:nicotinamide nucleotide metabolic process"/>
    <property type="evidence" value="ECO:0007669"/>
    <property type="project" value="UniProtKB-UniRule"/>
</dbReference>
<dbReference type="PROSITE" id="PS01050">
    <property type="entry name" value="YJEF_C_2"/>
    <property type="match status" value="1"/>
</dbReference>
<organism evidence="8 9">
    <name type="scientific">Candidatus Aquitaenariimonas noxiae</name>
    <dbReference type="NCBI Taxonomy" id="1974741"/>
    <lineage>
        <taxon>Bacteria</taxon>
        <taxon>Pseudomonadati</taxon>
        <taxon>Candidatus Omnitrophota</taxon>
        <taxon>Candidatus Aquitaenariimonas</taxon>
    </lineage>
</organism>
<sequence length="293" mass="31007">MSKKRLGLDKSLIKKLLARKKESHKGDYGHVLVLAGSKGLTGAAYLTSQAAILSGSGLVTLGIPKSLNQIMEAKLTEVMTLPLSETDAASLSVKAYAGINKFLNKIDAAAIGPGLSKNPDTKKLVKKLLTSIDKPFVLDADGIKALDGKPILLKKAKTIPILTPHPGELANLLGIQIDYIQRNRLKVAKEFVKKYRSVLVLKGYKTIVAAYNGVQYINNTGNPGMASGGAGDVLTGIIASFIGQGIEPFTAASMGVYIHGLAGDIAKKEKGETSLIASDILFALPVVFKKIVD</sequence>
<evidence type="ECO:0000313" key="9">
    <source>
        <dbReference type="Proteomes" id="UP000230052"/>
    </source>
</evidence>
<comment type="catalytic activity">
    <reaction evidence="6">
        <text>(6S)-NADPHX + ADP = AMP + phosphate + NADPH + H(+)</text>
        <dbReference type="Rhea" id="RHEA:32235"/>
        <dbReference type="ChEBI" id="CHEBI:15378"/>
        <dbReference type="ChEBI" id="CHEBI:43474"/>
        <dbReference type="ChEBI" id="CHEBI:57783"/>
        <dbReference type="ChEBI" id="CHEBI:64076"/>
        <dbReference type="ChEBI" id="CHEBI:456215"/>
        <dbReference type="ChEBI" id="CHEBI:456216"/>
        <dbReference type="EC" id="4.2.1.136"/>
    </reaction>
</comment>
<protein>
    <recommendedName>
        <fullName evidence="6">ADP-dependent (S)-NAD(P)H-hydrate dehydratase</fullName>
        <ecNumber evidence="6">4.2.1.136</ecNumber>
    </recommendedName>
    <alternativeName>
        <fullName evidence="6">ADP-dependent NAD(P)HX dehydratase</fullName>
    </alternativeName>
</protein>
<comment type="caution">
    <text evidence="8">The sequence shown here is derived from an EMBL/GenBank/DDBJ whole genome shotgun (WGS) entry which is preliminary data.</text>
</comment>
<comment type="function">
    <text evidence="6">Catalyzes the dehydration of the S-form of NAD(P)HX at the expense of ADP, which is converted to AMP. Together with NAD(P)HX epimerase, which catalyzes the epimerization of the S- and R-forms, the enzyme allows the repair of both epimers of NAD(P)HX, a damaged form of NAD(P)H that is a result of enzymatic or heat-dependent hydration.</text>
</comment>
<feature type="binding site" evidence="6">
    <location>
        <position position="114"/>
    </location>
    <ligand>
        <name>(6S)-NADPHX</name>
        <dbReference type="ChEBI" id="CHEBI:64076"/>
    </ligand>
</feature>
<comment type="catalytic activity">
    <reaction evidence="6">
        <text>(6S)-NADHX + ADP = AMP + phosphate + NADH + H(+)</text>
        <dbReference type="Rhea" id="RHEA:32223"/>
        <dbReference type="ChEBI" id="CHEBI:15378"/>
        <dbReference type="ChEBI" id="CHEBI:43474"/>
        <dbReference type="ChEBI" id="CHEBI:57945"/>
        <dbReference type="ChEBI" id="CHEBI:64074"/>
        <dbReference type="ChEBI" id="CHEBI:456215"/>
        <dbReference type="ChEBI" id="CHEBI:456216"/>
        <dbReference type="EC" id="4.2.1.136"/>
    </reaction>
</comment>
<feature type="binding site" evidence="6">
    <location>
        <position position="231"/>
    </location>
    <ligand>
        <name>AMP</name>
        <dbReference type="ChEBI" id="CHEBI:456215"/>
    </ligand>
</feature>
<gene>
    <name evidence="6" type="primary">nnrD</name>
    <name evidence="8" type="ORF">COS99_05040</name>
</gene>
<comment type="similarity">
    <text evidence="6">Belongs to the NnrD/CARKD family.</text>
</comment>
<dbReference type="AlphaFoldDB" id="A0A2J0KSL8"/>
<comment type="cofactor">
    <cofactor evidence="6">
        <name>Mg(2+)</name>
        <dbReference type="ChEBI" id="CHEBI:18420"/>
    </cofactor>
</comment>
<evidence type="ECO:0000256" key="2">
    <source>
        <dbReference type="ARBA" id="ARBA00022840"/>
    </source>
</evidence>
<dbReference type="GO" id="GO:0052856">
    <property type="term" value="F:NAD(P)HX epimerase activity"/>
    <property type="evidence" value="ECO:0007669"/>
    <property type="project" value="TreeGrafter"/>
</dbReference>
<dbReference type="Pfam" id="PF01256">
    <property type="entry name" value="Carb_kinase"/>
    <property type="match status" value="1"/>
</dbReference>
<feature type="domain" description="YjeF C-terminal" evidence="7">
    <location>
        <begin position="8"/>
        <end position="291"/>
    </location>
</feature>
<dbReference type="InterPro" id="IPR017953">
    <property type="entry name" value="Carbohydrate_kinase_pred_CS"/>
</dbReference>
<evidence type="ECO:0000256" key="5">
    <source>
        <dbReference type="ARBA" id="ARBA00023239"/>
    </source>
</evidence>
<evidence type="ECO:0000256" key="1">
    <source>
        <dbReference type="ARBA" id="ARBA00022741"/>
    </source>
</evidence>
<dbReference type="Proteomes" id="UP000230052">
    <property type="component" value="Unassembled WGS sequence"/>
</dbReference>
<dbReference type="PROSITE" id="PS51383">
    <property type="entry name" value="YJEF_C_3"/>
    <property type="match status" value="1"/>
</dbReference>
<evidence type="ECO:0000313" key="8">
    <source>
        <dbReference type="EMBL" id="PIU41518.1"/>
    </source>
</evidence>